<dbReference type="AlphaFoldDB" id="A0A2S9Y4F8"/>
<sequence>MPTNQYQITDGFGRVRNCDADAAALTLTMASSGELEGNDGNPYTVNQLILYYIGSNSPFVLTITGTNPTINGVSLTIVSGSPQPRATWTQSGTSLVITFLGPESDSEAIWQFDDSAPPLNLQVKVKRQANAITC</sequence>
<dbReference type="EMBL" id="PVNL01000119">
    <property type="protein sequence ID" value="PRP99978.1"/>
    <property type="molecule type" value="Genomic_DNA"/>
</dbReference>
<organism evidence="1 2">
    <name type="scientific">Enhygromyxa salina</name>
    <dbReference type="NCBI Taxonomy" id="215803"/>
    <lineage>
        <taxon>Bacteria</taxon>
        <taxon>Pseudomonadati</taxon>
        <taxon>Myxococcota</taxon>
        <taxon>Polyangia</taxon>
        <taxon>Nannocystales</taxon>
        <taxon>Nannocystaceae</taxon>
        <taxon>Enhygromyxa</taxon>
    </lineage>
</organism>
<protein>
    <submittedName>
        <fullName evidence="1">Uncharacterized protein</fullName>
    </submittedName>
</protein>
<evidence type="ECO:0000313" key="2">
    <source>
        <dbReference type="Proteomes" id="UP000238823"/>
    </source>
</evidence>
<proteinExistence type="predicted"/>
<evidence type="ECO:0000313" key="1">
    <source>
        <dbReference type="EMBL" id="PRP99978.1"/>
    </source>
</evidence>
<reference evidence="1 2" key="1">
    <citation type="submission" date="2018-03" db="EMBL/GenBank/DDBJ databases">
        <title>Draft Genome Sequences of the Obligatory Marine Myxobacteria Enhygromyxa salina SWB007.</title>
        <authorList>
            <person name="Poehlein A."/>
            <person name="Moghaddam J.A."/>
            <person name="Harms H."/>
            <person name="Alanjari M."/>
            <person name="Koenig G.M."/>
            <person name="Daniel R."/>
            <person name="Schaeberle T.F."/>
        </authorList>
    </citation>
    <scope>NUCLEOTIDE SEQUENCE [LARGE SCALE GENOMIC DNA]</scope>
    <source>
        <strain evidence="1 2">SWB007</strain>
    </source>
</reference>
<dbReference type="Proteomes" id="UP000238823">
    <property type="component" value="Unassembled WGS sequence"/>
</dbReference>
<dbReference type="RefSeq" id="WP_146158347.1">
    <property type="nucleotide sequence ID" value="NZ_PVNL01000119.1"/>
</dbReference>
<name>A0A2S9Y4F8_9BACT</name>
<comment type="caution">
    <text evidence="1">The sequence shown here is derived from an EMBL/GenBank/DDBJ whole genome shotgun (WGS) entry which is preliminary data.</text>
</comment>
<gene>
    <name evidence="1" type="ORF">ENSA7_61950</name>
</gene>
<accession>A0A2S9Y4F8</accession>